<accession>A0ABR5V8E7</accession>
<sequence>MSCTPTERHITYWGDLDAAGFAILNAVRAHFPHTTSLLMDTATVTEFQHLAVPDPGDGSAALTHLSTEEQRAYRLLFTACRLRIEQERIPFAHVNAVIHATLAAA</sequence>
<keyword evidence="3" id="KW-1185">Reference proteome</keyword>
<protein>
    <recommendedName>
        <fullName evidence="1">Wadjet protein JetD C-terminal domain-containing protein</fullName>
    </recommendedName>
</protein>
<evidence type="ECO:0000259" key="1">
    <source>
        <dbReference type="Pfam" id="PF09983"/>
    </source>
</evidence>
<evidence type="ECO:0000313" key="2">
    <source>
        <dbReference type="EMBL" id="KXU17675.1"/>
    </source>
</evidence>
<feature type="domain" description="Wadjet protein JetD C-terminal" evidence="1">
    <location>
        <begin position="7"/>
        <end position="96"/>
    </location>
</feature>
<dbReference type="EMBL" id="LTEB01000030">
    <property type="protein sequence ID" value="KXU17675.1"/>
    <property type="molecule type" value="Genomic_DNA"/>
</dbReference>
<proteinExistence type="predicted"/>
<gene>
    <name evidence="2" type="ORF">WM41_1711</name>
</gene>
<organism evidence="2 3">
    <name type="scientific">Corynebacterium simulans</name>
    <dbReference type="NCBI Taxonomy" id="146827"/>
    <lineage>
        <taxon>Bacteria</taxon>
        <taxon>Bacillati</taxon>
        <taxon>Actinomycetota</taxon>
        <taxon>Actinomycetes</taxon>
        <taxon>Mycobacteriales</taxon>
        <taxon>Corynebacteriaceae</taxon>
        <taxon>Corynebacterium</taxon>
    </lineage>
</organism>
<reference evidence="2 3" key="1">
    <citation type="journal article" date="2016" name="Int. J. Syst. Evol. Microbiol.">
        <title>Resolving the Complexity of Human Skin Metagenomes Using Single-Molecule Sequencing.</title>
        <authorList>
            <consortium name="NISC Comparative Sequencing Program"/>
            <person name="Tsai Y.C."/>
            <person name="Conlan S."/>
            <person name="Deming C."/>
            <person name="Segre J.A."/>
            <person name="Kong H.H."/>
            <person name="Korlach J."/>
            <person name="Oh J."/>
        </authorList>
    </citation>
    <scope>NUCLEOTIDE SEQUENCE [LARGE SCALE GENOMIC DNA]</scope>
    <source>
        <strain evidence="2 3">1B08</strain>
    </source>
</reference>
<dbReference type="Pfam" id="PF09983">
    <property type="entry name" value="JetD_C"/>
    <property type="match status" value="1"/>
</dbReference>
<dbReference type="InterPro" id="IPR024534">
    <property type="entry name" value="JetD_C"/>
</dbReference>
<name>A0ABR5V8E7_9CORY</name>
<evidence type="ECO:0000313" key="3">
    <source>
        <dbReference type="Proteomes" id="UP000070339"/>
    </source>
</evidence>
<dbReference type="Proteomes" id="UP000070339">
    <property type="component" value="Unassembled WGS sequence"/>
</dbReference>
<dbReference type="RefSeq" id="WP_061923842.1">
    <property type="nucleotide sequence ID" value="NZ_CP014635.1"/>
</dbReference>
<comment type="caution">
    <text evidence="2">The sequence shown here is derived from an EMBL/GenBank/DDBJ whole genome shotgun (WGS) entry which is preliminary data.</text>
</comment>